<evidence type="ECO:0000256" key="4">
    <source>
        <dbReference type="ARBA" id="ARBA00022670"/>
    </source>
</evidence>
<dbReference type="Proteomes" id="UP000037460">
    <property type="component" value="Unassembled WGS sequence"/>
</dbReference>
<dbReference type="GO" id="GO:0004843">
    <property type="term" value="F:cysteine-type deubiquitinase activity"/>
    <property type="evidence" value="ECO:0007669"/>
    <property type="project" value="UniProtKB-EC"/>
</dbReference>
<dbReference type="InterPro" id="IPR036028">
    <property type="entry name" value="SH3-like_dom_sf"/>
</dbReference>
<evidence type="ECO:0000256" key="6">
    <source>
        <dbReference type="ARBA" id="ARBA00022801"/>
    </source>
</evidence>
<dbReference type="OrthoDB" id="2684236at2759"/>
<sequence>MPKVAVALHDWAAAPSSDEKRYLTFSKDDRIEVIEEREAGGWWAGSLHGKVGWFPSSFCRVEDSAATPAPPPAAPQASRNPLSDLATLFTSAPAAAPALADQSSSVRKTPSKPPPPVGSARTPGSLMSPPAAAAGAPSASLMSPALHNPYTHSAPASGGVSGMPAMYNNFELPLTSAAKAAATAGRYAEAAEGDLLGTFGGGGGAAAGIGVSGATDVDRRLQQWPMPAPAPAASASGAGARTRPIWQSLAFIDLFADCAGGARAALSPGVETLHEVAVALRHTVQLCEVLSNQMRHVSNTYLLRIALIQHLVTAVLPLPLPHDHPQRTSKCFWASQEMRYETQADLLRLLSMVCRHFAACCFSIRVTRSFDATRLVVVACLATLADAVMRVRTCDVPSLLCDSYSGQCAGPGGPFGFEIGAFAVESEDLQLSAPELHIARTKVLDYFAAQRARVPASRVVFRFEGSMDLSEGDATLLRQLCLHTAFPIERAAPGDLLPLYLTGEDRLVLENYPELGFFRDIVFIFKLLMVPSVEALPEIMTWRPLDAALSWRYQPGEGFVVSGFRRHLSPAALQKQVKDEGQDSWLSRLGRRLVGLADKPRAPPSSADPAALLRAELGDELKLSTREGERTSEDDILHLPKLPSFDGALRPRESELLLQYLTVPYLRVPLLLRFFSSASHVHALGNPKLQAALDAALFEPGLWQSEALKQPPQQIPAPTRAHLATPAGILFNELTRSPAAVGDSILALTGLALELDGGRYDPASANCAASLYILRVAARVDGFIRAVLLANEPEDLLRPKAGSGAPARGLLCGPEALSVLRSVRGRLVTALRREMATMVEAWCDQCLAQRQLSACCTLFAHLAFCYKHVEEAELEYDGVSTLLCAQVFLGNNHAFDVDVAADLGGGKGAKRSVWEAGAVDAILGLPQTEVFELFTRHRCKLLRWLERHPTLKNHAMEAIPRVWTERPGYRGMGRFVPDTSGISADDSDASEGGEIDRVLAEQKAAAERLQAENKDEVSMGRKRDHENLRNHAPGARATVRLETWLRLVTATRRGADVEVNLQL</sequence>
<dbReference type="AlphaFoldDB" id="A0A0M0JZB8"/>
<comment type="caution">
    <text evidence="11">The sequence shown here is derived from an EMBL/GenBank/DDBJ whole genome shotgun (WGS) entry which is preliminary data.</text>
</comment>
<proteinExistence type="predicted"/>
<evidence type="ECO:0000256" key="1">
    <source>
        <dbReference type="ARBA" id="ARBA00000707"/>
    </source>
</evidence>
<dbReference type="GO" id="GO:0005737">
    <property type="term" value="C:cytoplasm"/>
    <property type="evidence" value="ECO:0007669"/>
    <property type="project" value="TreeGrafter"/>
</dbReference>
<dbReference type="Gene3D" id="2.30.30.40">
    <property type="entry name" value="SH3 Domains"/>
    <property type="match status" value="1"/>
</dbReference>
<gene>
    <name evidence="11" type="ORF">Ctob_015016</name>
</gene>
<keyword evidence="5" id="KW-0833">Ubl conjugation pathway</keyword>
<keyword evidence="4" id="KW-0645">Protease</keyword>
<evidence type="ECO:0000256" key="5">
    <source>
        <dbReference type="ARBA" id="ARBA00022786"/>
    </source>
</evidence>
<evidence type="ECO:0000256" key="2">
    <source>
        <dbReference type="ARBA" id="ARBA00012759"/>
    </source>
</evidence>
<feature type="compositionally biased region" description="Low complexity" evidence="9">
    <location>
        <begin position="123"/>
        <end position="140"/>
    </location>
</feature>
<dbReference type="InterPro" id="IPR051346">
    <property type="entry name" value="OTU_Deubiquitinase"/>
</dbReference>
<evidence type="ECO:0000256" key="3">
    <source>
        <dbReference type="ARBA" id="ARBA00022443"/>
    </source>
</evidence>
<comment type="catalytic activity">
    <reaction evidence="1">
        <text>Thiol-dependent hydrolysis of ester, thioester, amide, peptide and isopeptide bonds formed by the C-terminal Gly of ubiquitin (a 76-residue protein attached to proteins as an intracellular targeting signal).</text>
        <dbReference type="EC" id="3.4.19.12"/>
    </reaction>
</comment>
<dbReference type="EC" id="3.4.19.12" evidence="2"/>
<evidence type="ECO:0000259" key="10">
    <source>
        <dbReference type="PROSITE" id="PS50002"/>
    </source>
</evidence>
<accession>A0A0M0JZB8</accession>
<dbReference type="PANTHER" id="PTHR13367">
    <property type="entry name" value="UBIQUITIN THIOESTERASE"/>
    <property type="match status" value="1"/>
</dbReference>
<organism evidence="11 12">
    <name type="scientific">Chrysochromulina tobinii</name>
    <dbReference type="NCBI Taxonomy" id="1460289"/>
    <lineage>
        <taxon>Eukaryota</taxon>
        <taxon>Haptista</taxon>
        <taxon>Haptophyta</taxon>
        <taxon>Prymnesiophyceae</taxon>
        <taxon>Prymnesiales</taxon>
        <taxon>Chrysochromulinaceae</taxon>
        <taxon>Chrysochromulina</taxon>
    </lineage>
</organism>
<evidence type="ECO:0000313" key="11">
    <source>
        <dbReference type="EMBL" id="KOO31915.1"/>
    </source>
</evidence>
<feature type="region of interest" description="Disordered" evidence="9">
    <location>
        <begin position="98"/>
        <end position="140"/>
    </location>
</feature>
<dbReference type="GO" id="GO:0005634">
    <property type="term" value="C:nucleus"/>
    <property type="evidence" value="ECO:0007669"/>
    <property type="project" value="TreeGrafter"/>
</dbReference>
<dbReference type="GO" id="GO:0071947">
    <property type="term" value="P:protein deubiquitination involved in ubiquitin-dependent protein catabolic process"/>
    <property type="evidence" value="ECO:0007669"/>
    <property type="project" value="TreeGrafter"/>
</dbReference>
<evidence type="ECO:0000256" key="9">
    <source>
        <dbReference type="SAM" id="MobiDB-lite"/>
    </source>
</evidence>
<dbReference type="PROSITE" id="PS50002">
    <property type="entry name" value="SH3"/>
    <property type="match status" value="1"/>
</dbReference>
<name>A0A0M0JZB8_9EUKA</name>
<dbReference type="SMART" id="SM00326">
    <property type="entry name" value="SH3"/>
    <property type="match status" value="1"/>
</dbReference>
<keyword evidence="6" id="KW-0378">Hydrolase</keyword>
<keyword evidence="3 8" id="KW-0728">SH3 domain</keyword>
<protein>
    <recommendedName>
        <fullName evidence="2">ubiquitinyl hydrolase 1</fullName>
        <ecNumber evidence="2">3.4.19.12</ecNumber>
    </recommendedName>
</protein>
<feature type="non-terminal residue" evidence="11">
    <location>
        <position position="1063"/>
    </location>
</feature>
<dbReference type="GO" id="GO:0070530">
    <property type="term" value="F:K63-linked polyubiquitin modification-dependent protein binding"/>
    <property type="evidence" value="ECO:0007669"/>
    <property type="project" value="TreeGrafter"/>
</dbReference>
<reference evidence="12" key="1">
    <citation type="journal article" date="2015" name="PLoS Genet.">
        <title>Genome Sequence and Transcriptome Analyses of Chrysochromulina tobin: Metabolic Tools for Enhanced Algal Fitness in the Prominent Order Prymnesiales (Haptophyceae).</title>
        <authorList>
            <person name="Hovde B.T."/>
            <person name="Deodato C.R."/>
            <person name="Hunsperger H.M."/>
            <person name="Ryken S.A."/>
            <person name="Yost W."/>
            <person name="Jha R.K."/>
            <person name="Patterson J."/>
            <person name="Monnat R.J. Jr."/>
            <person name="Barlow S.B."/>
            <person name="Starkenburg S.R."/>
            <person name="Cattolico R.A."/>
        </authorList>
    </citation>
    <scope>NUCLEOTIDE SEQUENCE</scope>
    <source>
        <strain evidence="12">CCMP291</strain>
    </source>
</reference>
<keyword evidence="12" id="KW-1185">Reference proteome</keyword>
<dbReference type="PANTHER" id="PTHR13367:SF28">
    <property type="entry name" value="UBIQUITIN THIOESTERASE ZRANB1"/>
    <property type="match status" value="1"/>
</dbReference>
<dbReference type="EMBL" id="JWZX01001899">
    <property type="protein sequence ID" value="KOO31915.1"/>
    <property type="molecule type" value="Genomic_DNA"/>
</dbReference>
<evidence type="ECO:0000256" key="7">
    <source>
        <dbReference type="ARBA" id="ARBA00022807"/>
    </source>
</evidence>
<dbReference type="InterPro" id="IPR001452">
    <property type="entry name" value="SH3_domain"/>
</dbReference>
<dbReference type="Pfam" id="PF07653">
    <property type="entry name" value="SH3_2"/>
    <property type="match status" value="1"/>
</dbReference>
<dbReference type="SUPFAM" id="SSF50044">
    <property type="entry name" value="SH3-domain"/>
    <property type="match status" value="1"/>
</dbReference>
<evidence type="ECO:0000256" key="8">
    <source>
        <dbReference type="PROSITE-ProRule" id="PRU00192"/>
    </source>
</evidence>
<evidence type="ECO:0000313" key="12">
    <source>
        <dbReference type="Proteomes" id="UP000037460"/>
    </source>
</evidence>
<feature type="domain" description="SH3" evidence="10">
    <location>
        <begin position="1"/>
        <end position="64"/>
    </location>
</feature>
<keyword evidence="7" id="KW-0788">Thiol protease</keyword>
<feature type="region of interest" description="Disordered" evidence="9">
    <location>
        <begin position="1009"/>
        <end position="1029"/>
    </location>
</feature>